<evidence type="ECO:0008006" key="4">
    <source>
        <dbReference type="Google" id="ProtNLM"/>
    </source>
</evidence>
<feature type="transmembrane region" description="Helical" evidence="1">
    <location>
        <begin position="20"/>
        <end position="42"/>
    </location>
</feature>
<dbReference type="Proteomes" id="UP000652763">
    <property type="component" value="Unassembled WGS sequence"/>
</dbReference>
<protein>
    <recommendedName>
        <fullName evidence="4">DUF2975 domain-containing protein</fullName>
    </recommendedName>
</protein>
<name>A0ABR8YL69_9MICC</name>
<evidence type="ECO:0000256" key="1">
    <source>
        <dbReference type="SAM" id="Phobius"/>
    </source>
</evidence>
<keyword evidence="1" id="KW-0812">Transmembrane</keyword>
<feature type="transmembrane region" description="Helical" evidence="1">
    <location>
        <begin position="138"/>
        <end position="161"/>
    </location>
</feature>
<keyword evidence="1" id="KW-1133">Transmembrane helix</keyword>
<dbReference type="EMBL" id="JACSQC010000006">
    <property type="protein sequence ID" value="MBD8044831.1"/>
    <property type="molecule type" value="Genomic_DNA"/>
</dbReference>
<proteinExistence type="predicted"/>
<reference evidence="2 3" key="1">
    <citation type="submission" date="2020-08" db="EMBL/GenBank/DDBJ databases">
        <title>A Genomic Blueprint of the Chicken Gut Microbiome.</title>
        <authorList>
            <person name="Gilroy R."/>
            <person name="Ravi A."/>
            <person name="Getino M."/>
            <person name="Pursley I."/>
            <person name="Horton D.L."/>
            <person name="Alikhan N.-F."/>
            <person name="Baker D."/>
            <person name="Gharbi K."/>
            <person name="Hall N."/>
            <person name="Watson M."/>
            <person name="Adriaenssens E.M."/>
            <person name="Foster-Nyarko E."/>
            <person name="Jarju S."/>
            <person name="Secka A."/>
            <person name="Antonio M."/>
            <person name="Oren A."/>
            <person name="Chaudhuri R."/>
            <person name="La Ragione R.M."/>
            <person name="Hildebrand F."/>
            <person name="Pallen M.J."/>
        </authorList>
    </citation>
    <scope>NUCLEOTIDE SEQUENCE [LARGE SCALE GENOMIC DNA]</scope>
    <source>
        <strain evidence="2 3">Sa2BUA2</strain>
    </source>
</reference>
<comment type="caution">
    <text evidence="2">The sequence shown here is derived from an EMBL/GenBank/DDBJ whole genome shotgun (WGS) entry which is preliminary data.</text>
</comment>
<accession>A0ABR8YL69</accession>
<dbReference type="RefSeq" id="WP_191748171.1">
    <property type="nucleotide sequence ID" value="NZ_JACSQC010000006.1"/>
</dbReference>
<keyword evidence="1" id="KW-0472">Membrane</keyword>
<sequence>MDQQLGRGGSRERVLASVRVISAVLIAIAIGGIVLAVSSILWTSSAVTVRLPVQPFWPQLPEGTGVTDGPPAYVAGGGFTFADVEVADAGWDVRLWTAAGWAVQAAAAAAQVLSYSGWYGTAEPQLNGPLGVAPDPGVLIGFTPILWGLSLLLVSAAVTFAQRHGVSEGWRRPT</sequence>
<evidence type="ECO:0000313" key="2">
    <source>
        <dbReference type="EMBL" id="MBD8044831.1"/>
    </source>
</evidence>
<organism evidence="2 3">
    <name type="scientific">Arthrobacter pullicola</name>
    <dbReference type="NCBI Taxonomy" id="2762224"/>
    <lineage>
        <taxon>Bacteria</taxon>
        <taxon>Bacillati</taxon>
        <taxon>Actinomycetota</taxon>
        <taxon>Actinomycetes</taxon>
        <taxon>Micrococcales</taxon>
        <taxon>Micrococcaceae</taxon>
        <taxon>Arthrobacter</taxon>
    </lineage>
</organism>
<gene>
    <name evidence="2" type="ORF">H9638_13550</name>
</gene>
<keyword evidence="3" id="KW-1185">Reference proteome</keyword>
<evidence type="ECO:0000313" key="3">
    <source>
        <dbReference type="Proteomes" id="UP000652763"/>
    </source>
</evidence>